<evidence type="ECO:0000256" key="11">
    <source>
        <dbReference type="ARBA" id="ARBA00022989"/>
    </source>
</evidence>
<feature type="transmembrane region" description="Helical" evidence="15">
    <location>
        <begin position="32"/>
        <end position="55"/>
    </location>
</feature>
<dbReference type="RefSeq" id="WP_170133877.1">
    <property type="nucleotide sequence ID" value="NZ_QKZL01000005.1"/>
</dbReference>
<keyword evidence="10" id="KW-0067">ATP-binding</keyword>
<dbReference type="InterPro" id="IPR001789">
    <property type="entry name" value="Sig_transdc_resp-reg_receiver"/>
</dbReference>
<dbReference type="SMART" id="SM00448">
    <property type="entry name" value="REC"/>
    <property type="match status" value="1"/>
</dbReference>
<keyword evidence="8" id="KW-0547">Nucleotide-binding</keyword>
<dbReference type="GO" id="GO:0005886">
    <property type="term" value="C:plasma membrane"/>
    <property type="evidence" value="ECO:0007669"/>
    <property type="project" value="UniProtKB-SubCell"/>
</dbReference>
<dbReference type="SMART" id="SM00388">
    <property type="entry name" value="HisKA"/>
    <property type="match status" value="1"/>
</dbReference>
<dbReference type="CDD" id="cd16922">
    <property type="entry name" value="HATPase_EvgS-ArcB-TorS-like"/>
    <property type="match status" value="1"/>
</dbReference>
<proteinExistence type="predicted"/>
<dbReference type="InterPro" id="IPR011006">
    <property type="entry name" value="CheY-like_superfamily"/>
</dbReference>
<feature type="modified residue" description="4-aspartylphosphate" evidence="14">
    <location>
        <position position="736"/>
    </location>
</feature>
<dbReference type="SMART" id="SM00387">
    <property type="entry name" value="HATPase_c"/>
    <property type="match status" value="1"/>
</dbReference>
<gene>
    <name evidence="18" type="ORF">LX81_01606</name>
</gene>
<feature type="domain" description="Histidine kinase" evidence="16">
    <location>
        <begin position="333"/>
        <end position="552"/>
    </location>
</feature>
<protein>
    <recommendedName>
        <fullName evidence="3">histidine kinase</fullName>
        <ecNumber evidence="3">2.7.13.3</ecNumber>
    </recommendedName>
</protein>
<dbReference type="InterPro" id="IPR035965">
    <property type="entry name" value="PAS-like_dom_sf"/>
</dbReference>
<dbReference type="Pfam" id="PF00072">
    <property type="entry name" value="Response_reg"/>
    <property type="match status" value="1"/>
</dbReference>
<keyword evidence="9" id="KW-0418">Kinase</keyword>
<dbReference type="InterPro" id="IPR036890">
    <property type="entry name" value="HATPase_C_sf"/>
</dbReference>
<feature type="transmembrane region" description="Helical" evidence="15">
    <location>
        <begin position="7"/>
        <end position="26"/>
    </location>
</feature>
<dbReference type="SUPFAM" id="SSF55785">
    <property type="entry name" value="PYP-like sensor domain (PAS domain)"/>
    <property type="match status" value="1"/>
</dbReference>
<dbReference type="GO" id="GO:0005524">
    <property type="term" value="F:ATP binding"/>
    <property type="evidence" value="ECO:0007669"/>
    <property type="project" value="UniProtKB-KW"/>
</dbReference>
<evidence type="ECO:0000256" key="4">
    <source>
        <dbReference type="ARBA" id="ARBA00022475"/>
    </source>
</evidence>
<evidence type="ECO:0000256" key="13">
    <source>
        <dbReference type="ARBA" id="ARBA00023136"/>
    </source>
</evidence>
<dbReference type="SUPFAM" id="SSF55874">
    <property type="entry name" value="ATPase domain of HSP90 chaperone/DNA topoisomerase II/histidine kinase"/>
    <property type="match status" value="1"/>
</dbReference>
<dbReference type="GO" id="GO:0000155">
    <property type="term" value="F:phosphorelay sensor kinase activity"/>
    <property type="evidence" value="ECO:0007669"/>
    <property type="project" value="InterPro"/>
</dbReference>
<evidence type="ECO:0000256" key="9">
    <source>
        <dbReference type="ARBA" id="ARBA00022777"/>
    </source>
</evidence>
<keyword evidence="5 14" id="KW-0597">Phosphoprotein</keyword>
<evidence type="ECO:0000256" key="2">
    <source>
        <dbReference type="ARBA" id="ARBA00004651"/>
    </source>
</evidence>
<evidence type="ECO:0000313" key="19">
    <source>
        <dbReference type="Proteomes" id="UP000248916"/>
    </source>
</evidence>
<dbReference type="Gene3D" id="1.10.287.130">
    <property type="match status" value="1"/>
</dbReference>
<feature type="transmembrane region" description="Helical" evidence="15">
    <location>
        <begin position="160"/>
        <end position="184"/>
    </location>
</feature>
<evidence type="ECO:0000256" key="10">
    <source>
        <dbReference type="ARBA" id="ARBA00022840"/>
    </source>
</evidence>
<dbReference type="InterPro" id="IPR000014">
    <property type="entry name" value="PAS"/>
</dbReference>
<dbReference type="PANTHER" id="PTHR43047:SF72">
    <property type="entry name" value="OSMOSENSING HISTIDINE PROTEIN KINASE SLN1"/>
    <property type="match status" value="1"/>
</dbReference>
<dbReference type="SUPFAM" id="SSF52172">
    <property type="entry name" value="CheY-like"/>
    <property type="match status" value="1"/>
</dbReference>
<evidence type="ECO:0000256" key="5">
    <source>
        <dbReference type="ARBA" id="ARBA00022553"/>
    </source>
</evidence>
<evidence type="ECO:0000256" key="6">
    <source>
        <dbReference type="ARBA" id="ARBA00022679"/>
    </source>
</evidence>
<dbReference type="Gene3D" id="3.30.450.20">
    <property type="entry name" value="PAS domain"/>
    <property type="match status" value="1"/>
</dbReference>
<dbReference type="InterPro" id="IPR005467">
    <property type="entry name" value="His_kinase_dom"/>
</dbReference>
<evidence type="ECO:0000256" key="14">
    <source>
        <dbReference type="PROSITE-ProRule" id="PRU00169"/>
    </source>
</evidence>
<keyword evidence="11 15" id="KW-1133">Transmembrane helix</keyword>
<keyword evidence="4" id="KW-1003">Cell membrane</keyword>
<dbReference type="PRINTS" id="PR00344">
    <property type="entry name" value="BCTRLSENSOR"/>
</dbReference>
<evidence type="ECO:0000256" key="1">
    <source>
        <dbReference type="ARBA" id="ARBA00000085"/>
    </source>
</evidence>
<evidence type="ECO:0000256" key="8">
    <source>
        <dbReference type="ARBA" id="ARBA00022741"/>
    </source>
</evidence>
<evidence type="ECO:0000259" key="17">
    <source>
        <dbReference type="PROSITE" id="PS50110"/>
    </source>
</evidence>
<dbReference type="Gene3D" id="3.30.565.10">
    <property type="entry name" value="Histidine kinase-like ATPase, C-terminal domain"/>
    <property type="match status" value="1"/>
</dbReference>
<dbReference type="EC" id="2.7.13.3" evidence="3"/>
<feature type="transmembrane region" description="Helical" evidence="15">
    <location>
        <begin position="132"/>
        <end position="154"/>
    </location>
</feature>
<evidence type="ECO:0000256" key="12">
    <source>
        <dbReference type="ARBA" id="ARBA00023012"/>
    </source>
</evidence>
<evidence type="ECO:0000256" key="15">
    <source>
        <dbReference type="SAM" id="Phobius"/>
    </source>
</evidence>
<dbReference type="CDD" id="cd00082">
    <property type="entry name" value="HisKA"/>
    <property type="match status" value="1"/>
</dbReference>
<dbReference type="AlphaFoldDB" id="A0A2W7NUF8"/>
<dbReference type="Pfam" id="PF00512">
    <property type="entry name" value="HisKA"/>
    <property type="match status" value="1"/>
</dbReference>
<keyword evidence="19" id="KW-1185">Reference proteome</keyword>
<dbReference type="FunFam" id="3.30.565.10:FF:000023">
    <property type="entry name" value="PAS domain-containing sensor histidine kinase"/>
    <property type="match status" value="1"/>
</dbReference>
<evidence type="ECO:0000259" key="16">
    <source>
        <dbReference type="PROSITE" id="PS50109"/>
    </source>
</evidence>
<dbReference type="Proteomes" id="UP000248916">
    <property type="component" value="Unassembled WGS sequence"/>
</dbReference>
<dbReference type="Pfam" id="PF02518">
    <property type="entry name" value="HATPase_c"/>
    <property type="match status" value="1"/>
</dbReference>
<sequence length="810" mass="87639">MQGIVSMVESGSIVLLSVLIVSAIHSRFANRFWVGSALLGLLFTLVGVVVMENGFEVVPGILTDPRGAVVVLSAAFGGPVSVAITASSLAFLRLAYGGVGAVAGATYILGTGLAAGLLWCWWFQYLKQRPTILYVVSQAIVAGTVPSVILLTISNAPWDVFLVSNALLIPTNFLATVLMGSMLVRDFERSHAIREHDEKQAQIDAIAEHAPVALFQIVRDRDGMPNFTYVSRAVERIIEVRPDDLLADFEKLDTISDGEVTALIKDKLEASVAEFGAWSHEMSCRTSGGQEKWIYIRAGIRKDRDGRCVWDGSIVDVTERKITEKLQDEFISTVSHELRTPLTSIRGSLGLVLGLGTEQLPDKLLGMLNIANRNAERLVLLINDLLDMQKIRSGKMRMSMKRQEIRFHVDDAITSAANYAPDKKIRLVVEDHVPAGEAMIDPARLDQVLANLLSNAIKFSPKEGVVTTSIHHVDDKIRISVTDEGPGIPAAFRDRIFKPFCQNEMSNTRSVGGTGLGLNISKALVEAMDGTLWFDSIEGSGTTFHVDLPAVSVQGMGGLMPNVLATGRRVLICSNDGDLTRTATETAAPLSLVADIAQDADAAYGLACRNQYAALVLDAGIGSPAPLLNRLAADERTRDFPVIAVVESGEDDCGAVTETLIRLAKPLEKVGLRQALDAVLAMRPARSHILYVEDDTYLHEIFRQHLGEDVNMTSARTLTEARSCLATGKFDLILLDLELPDGAGQQLVKEIAPSTPIIVFSAYDVDPDVARYVKGVMTKSRVKEAEVAQTVLATLAGKPLDRSHLSASAA</sequence>
<name>A0A2W7NUF8_9RHOB</name>
<dbReference type="InterPro" id="IPR011620">
    <property type="entry name" value="Sig_transdc_His_kinase_LytS_TM"/>
</dbReference>
<keyword evidence="7 15" id="KW-0812">Transmembrane</keyword>
<feature type="transmembrane region" description="Helical" evidence="15">
    <location>
        <begin position="98"/>
        <end position="120"/>
    </location>
</feature>
<dbReference type="PROSITE" id="PS50110">
    <property type="entry name" value="RESPONSE_REGULATORY"/>
    <property type="match status" value="1"/>
</dbReference>
<dbReference type="InterPro" id="IPR013655">
    <property type="entry name" value="PAS_fold_3"/>
</dbReference>
<evidence type="ECO:0000313" key="18">
    <source>
        <dbReference type="EMBL" id="PZX16976.1"/>
    </source>
</evidence>
<dbReference type="SUPFAM" id="SSF47384">
    <property type="entry name" value="Homodimeric domain of signal transducing histidine kinase"/>
    <property type="match status" value="1"/>
</dbReference>
<dbReference type="CDD" id="cd00130">
    <property type="entry name" value="PAS"/>
    <property type="match status" value="1"/>
</dbReference>
<dbReference type="Pfam" id="PF07694">
    <property type="entry name" value="5TM-5TMR_LYT"/>
    <property type="match status" value="1"/>
</dbReference>
<organism evidence="18 19">
    <name type="scientific">Palleronia aestuarii</name>
    <dbReference type="NCBI Taxonomy" id="568105"/>
    <lineage>
        <taxon>Bacteria</taxon>
        <taxon>Pseudomonadati</taxon>
        <taxon>Pseudomonadota</taxon>
        <taxon>Alphaproteobacteria</taxon>
        <taxon>Rhodobacterales</taxon>
        <taxon>Roseobacteraceae</taxon>
        <taxon>Palleronia</taxon>
    </lineage>
</organism>
<dbReference type="EMBL" id="QKZL01000005">
    <property type="protein sequence ID" value="PZX16976.1"/>
    <property type="molecule type" value="Genomic_DNA"/>
</dbReference>
<keyword evidence="6" id="KW-0808">Transferase</keyword>
<evidence type="ECO:0000256" key="7">
    <source>
        <dbReference type="ARBA" id="ARBA00022692"/>
    </source>
</evidence>
<reference evidence="18 19" key="1">
    <citation type="submission" date="2018-06" db="EMBL/GenBank/DDBJ databases">
        <title>Genomic Encyclopedia of Archaeal and Bacterial Type Strains, Phase II (KMG-II): from individual species to whole genera.</title>
        <authorList>
            <person name="Goeker M."/>
        </authorList>
    </citation>
    <scope>NUCLEOTIDE SEQUENCE [LARGE SCALE GENOMIC DNA]</scope>
    <source>
        <strain evidence="18 19">DSM 22009</strain>
    </source>
</reference>
<dbReference type="PROSITE" id="PS50109">
    <property type="entry name" value="HIS_KIN"/>
    <property type="match status" value="1"/>
</dbReference>
<dbReference type="InterPro" id="IPR003594">
    <property type="entry name" value="HATPase_dom"/>
</dbReference>
<evidence type="ECO:0000256" key="3">
    <source>
        <dbReference type="ARBA" id="ARBA00012438"/>
    </source>
</evidence>
<keyword evidence="13 15" id="KW-0472">Membrane</keyword>
<comment type="catalytic activity">
    <reaction evidence="1">
        <text>ATP + protein L-histidine = ADP + protein N-phospho-L-histidine.</text>
        <dbReference type="EC" id="2.7.13.3"/>
    </reaction>
</comment>
<dbReference type="PANTHER" id="PTHR43047">
    <property type="entry name" value="TWO-COMPONENT HISTIDINE PROTEIN KINASE"/>
    <property type="match status" value="1"/>
</dbReference>
<dbReference type="InterPro" id="IPR004358">
    <property type="entry name" value="Sig_transdc_His_kin-like_C"/>
</dbReference>
<comment type="caution">
    <text evidence="18">The sequence shown here is derived from an EMBL/GenBank/DDBJ whole genome shotgun (WGS) entry which is preliminary data.</text>
</comment>
<keyword evidence="12" id="KW-0902">Two-component regulatory system</keyword>
<comment type="subcellular location">
    <subcellularLocation>
        <location evidence="2">Cell membrane</location>
        <topology evidence="2">Multi-pass membrane protein</topology>
    </subcellularLocation>
</comment>
<dbReference type="InterPro" id="IPR036097">
    <property type="entry name" value="HisK_dim/P_sf"/>
</dbReference>
<feature type="transmembrane region" description="Helical" evidence="15">
    <location>
        <begin position="67"/>
        <end position="92"/>
    </location>
</feature>
<dbReference type="InterPro" id="IPR003661">
    <property type="entry name" value="HisK_dim/P_dom"/>
</dbReference>
<dbReference type="Gene3D" id="3.40.50.2300">
    <property type="match status" value="1"/>
</dbReference>
<dbReference type="Pfam" id="PF08447">
    <property type="entry name" value="PAS_3"/>
    <property type="match status" value="1"/>
</dbReference>
<dbReference type="GO" id="GO:0071555">
    <property type="term" value="P:cell wall organization"/>
    <property type="evidence" value="ECO:0007669"/>
    <property type="project" value="InterPro"/>
</dbReference>
<dbReference type="CDD" id="cd00156">
    <property type="entry name" value="REC"/>
    <property type="match status" value="1"/>
</dbReference>
<accession>A0A2W7NUF8</accession>
<dbReference type="GO" id="GO:0009927">
    <property type="term" value="F:histidine phosphotransfer kinase activity"/>
    <property type="evidence" value="ECO:0007669"/>
    <property type="project" value="TreeGrafter"/>
</dbReference>
<feature type="domain" description="Response regulatory" evidence="17">
    <location>
        <begin position="688"/>
        <end position="794"/>
    </location>
</feature>